<dbReference type="Pfam" id="PF01522">
    <property type="entry name" value="Polysacc_deac_1"/>
    <property type="match status" value="1"/>
</dbReference>
<comment type="function">
    <text evidence="1">Is involved in generating a small heat-stable compound (Nod), an acylated oligomer of N-acetylglucosamine, that stimulates mitosis in various plant protoplasts.</text>
</comment>
<dbReference type="InterPro" id="IPR011330">
    <property type="entry name" value="Glyco_hydro/deAcase_b/a-brl"/>
</dbReference>
<evidence type="ECO:0000256" key="6">
    <source>
        <dbReference type="ARBA" id="ARBA00032976"/>
    </source>
</evidence>
<dbReference type="GO" id="GO:0016810">
    <property type="term" value="F:hydrolase activity, acting on carbon-nitrogen (but not peptide) bonds"/>
    <property type="evidence" value="ECO:0007669"/>
    <property type="project" value="InterPro"/>
</dbReference>
<evidence type="ECO:0000256" key="3">
    <source>
        <dbReference type="ARBA" id="ARBA00020071"/>
    </source>
</evidence>
<name>A0A7X5UX88_9SPHN</name>
<dbReference type="PROSITE" id="PS51677">
    <property type="entry name" value="NODB"/>
    <property type="match status" value="1"/>
</dbReference>
<gene>
    <name evidence="8" type="ORF">FHR20_000278</name>
</gene>
<evidence type="ECO:0000256" key="2">
    <source>
        <dbReference type="ARBA" id="ARBA00010973"/>
    </source>
</evidence>
<keyword evidence="5" id="KW-0378">Hydrolase</keyword>
<keyword evidence="4" id="KW-0479">Metal-binding</keyword>
<dbReference type="PANTHER" id="PTHR10587">
    <property type="entry name" value="GLYCOSYL TRANSFERASE-RELATED"/>
    <property type="match status" value="1"/>
</dbReference>
<dbReference type="AlphaFoldDB" id="A0A7X5UX88"/>
<proteinExistence type="inferred from homology"/>
<reference evidence="8 9" key="1">
    <citation type="submission" date="2020-03" db="EMBL/GenBank/DDBJ databases">
        <title>Genomic Encyclopedia of Type Strains, Phase IV (KMG-IV): sequencing the most valuable type-strain genomes for metagenomic binning, comparative biology and taxonomic classification.</title>
        <authorList>
            <person name="Goeker M."/>
        </authorList>
    </citation>
    <scope>NUCLEOTIDE SEQUENCE [LARGE SCALE GENOMIC DNA]</scope>
    <source>
        <strain evidence="8 9">DSM 4733</strain>
    </source>
</reference>
<evidence type="ECO:0000313" key="8">
    <source>
        <dbReference type="EMBL" id="NIJ63347.1"/>
    </source>
</evidence>
<dbReference type="EMBL" id="JAASQV010000001">
    <property type="protein sequence ID" value="NIJ63347.1"/>
    <property type="molecule type" value="Genomic_DNA"/>
</dbReference>
<dbReference type="PANTHER" id="PTHR10587:SF133">
    <property type="entry name" value="CHITIN DEACETYLASE 1-RELATED"/>
    <property type="match status" value="1"/>
</dbReference>
<evidence type="ECO:0000313" key="9">
    <source>
        <dbReference type="Proteomes" id="UP000564677"/>
    </source>
</evidence>
<evidence type="ECO:0000256" key="1">
    <source>
        <dbReference type="ARBA" id="ARBA00003236"/>
    </source>
</evidence>
<dbReference type="Gene3D" id="3.20.20.370">
    <property type="entry name" value="Glycoside hydrolase/deacetylase"/>
    <property type="match status" value="1"/>
</dbReference>
<dbReference type="GO" id="GO:0016020">
    <property type="term" value="C:membrane"/>
    <property type="evidence" value="ECO:0007669"/>
    <property type="project" value="TreeGrafter"/>
</dbReference>
<dbReference type="SUPFAM" id="SSF88713">
    <property type="entry name" value="Glycoside hydrolase/deacetylase"/>
    <property type="match status" value="1"/>
</dbReference>
<dbReference type="InterPro" id="IPR002509">
    <property type="entry name" value="NODB_dom"/>
</dbReference>
<dbReference type="Proteomes" id="UP000564677">
    <property type="component" value="Unassembled WGS sequence"/>
</dbReference>
<accession>A0A7X5UX88</accession>
<dbReference type="RefSeq" id="WP_167297906.1">
    <property type="nucleotide sequence ID" value="NZ_CP170557.1"/>
</dbReference>
<dbReference type="GO" id="GO:0005975">
    <property type="term" value="P:carbohydrate metabolic process"/>
    <property type="evidence" value="ECO:0007669"/>
    <property type="project" value="InterPro"/>
</dbReference>
<feature type="domain" description="NodB homology" evidence="7">
    <location>
        <begin position="39"/>
        <end position="267"/>
    </location>
</feature>
<sequence>MTGLRFVLKAMIACIALAMVVPGKRTISVIASTPPQAAKRIALSFDDVPRGRGAFLTPDERTARLVETFRSRHVPQPVFFLNPNRIVHFGDGIDAPKRIAAYVAAGGVLGNHTNTHLKLSKVAAEAFLADIDRAQAYLKTQGKAYRPWLRFPYLDEGGPDKAKRDAVRAGLAARGMMNGYATIDGSDWNMEGQAIAARKAGKTVDMEALRDLYVETHVQSADFGDDLARRALGRSPAHVLLLHETDMAGLFLGDLIDALRQDGWEIIGADEAYADPIHRERPDVAWTAGTMIEQLAWEKKLAKPRWYERNDVKIANALFAERVLHEKVGAGK</sequence>
<dbReference type="GO" id="GO:0046872">
    <property type="term" value="F:metal ion binding"/>
    <property type="evidence" value="ECO:0007669"/>
    <property type="project" value="UniProtKB-KW"/>
</dbReference>
<comment type="similarity">
    <text evidence="2">Belongs to the polysaccharide deacetylase family.</text>
</comment>
<protein>
    <recommendedName>
        <fullName evidence="3">Chitooligosaccharide deacetylase</fullName>
    </recommendedName>
    <alternativeName>
        <fullName evidence="6">Nodulation protein B</fullName>
    </alternativeName>
</protein>
<evidence type="ECO:0000256" key="5">
    <source>
        <dbReference type="ARBA" id="ARBA00022801"/>
    </source>
</evidence>
<organism evidence="8 9">
    <name type="scientific">Sphingomonas leidyi</name>
    <dbReference type="NCBI Taxonomy" id="68569"/>
    <lineage>
        <taxon>Bacteria</taxon>
        <taxon>Pseudomonadati</taxon>
        <taxon>Pseudomonadota</taxon>
        <taxon>Alphaproteobacteria</taxon>
        <taxon>Sphingomonadales</taxon>
        <taxon>Sphingomonadaceae</taxon>
        <taxon>Sphingomonas</taxon>
    </lineage>
</organism>
<evidence type="ECO:0000259" key="7">
    <source>
        <dbReference type="PROSITE" id="PS51677"/>
    </source>
</evidence>
<dbReference type="InterPro" id="IPR050248">
    <property type="entry name" value="Polysacc_deacetylase_ArnD"/>
</dbReference>
<comment type="caution">
    <text evidence="8">The sequence shown here is derived from an EMBL/GenBank/DDBJ whole genome shotgun (WGS) entry which is preliminary data.</text>
</comment>
<keyword evidence="9" id="KW-1185">Reference proteome</keyword>
<evidence type="ECO:0000256" key="4">
    <source>
        <dbReference type="ARBA" id="ARBA00022723"/>
    </source>
</evidence>